<proteinExistence type="inferred from homology"/>
<protein>
    <submittedName>
        <fullName evidence="7">Xylulose-5-phosphate phosphoketolase</fullName>
    </submittedName>
</protein>
<accession>A0A0R1XWB1</accession>
<evidence type="ECO:0000256" key="1">
    <source>
        <dbReference type="ARBA" id="ARBA00001964"/>
    </source>
</evidence>
<comment type="similarity">
    <text evidence="2">Belongs to the XFP family.</text>
</comment>
<dbReference type="PIRSF" id="PIRSF017245">
    <property type="entry name" value="Phosphoketolase"/>
    <property type="match status" value="1"/>
</dbReference>
<gene>
    <name evidence="7" type="ORF">FC83_GL002173</name>
</gene>
<evidence type="ECO:0000256" key="3">
    <source>
        <dbReference type="ARBA" id="ARBA00023052"/>
    </source>
</evidence>
<dbReference type="Pfam" id="PF03894">
    <property type="entry name" value="XFP"/>
    <property type="match status" value="1"/>
</dbReference>
<dbReference type="Gene3D" id="3.40.50.970">
    <property type="match status" value="2"/>
</dbReference>
<dbReference type="Proteomes" id="UP000051236">
    <property type="component" value="Unassembled WGS sequence"/>
</dbReference>
<feature type="domain" description="Xylulose 5-phosphate/Fructose 6-phosphate phosphoketolase C-terminal" evidence="5">
    <location>
        <begin position="541"/>
        <end position="739"/>
    </location>
</feature>
<evidence type="ECO:0000259" key="5">
    <source>
        <dbReference type="Pfam" id="PF09363"/>
    </source>
</evidence>
<dbReference type="Pfam" id="PF09363">
    <property type="entry name" value="XFP_C"/>
    <property type="match status" value="1"/>
</dbReference>
<comment type="cofactor">
    <cofactor evidence="1">
        <name>thiamine diphosphate</name>
        <dbReference type="ChEBI" id="CHEBI:58937"/>
    </cofactor>
</comment>
<feature type="domain" description="Xylulose 5-phosphate/Fructose 6-phosphate phosphoketolase N-terminal" evidence="6">
    <location>
        <begin position="10"/>
        <end position="344"/>
    </location>
</feature>
<dbReference type="InterPro" id="IPR029061">
    <property type="entry name" value="THDP-binding"/>
</dbReference>
<dbReference type="InterPro" id="IPR018970">
    <property type="entry name" value="Xul5P/Fru6P_PKetolase_N"/>
</dbReference>
<dbReference type="EMBL" id="AZGA01000026">
    <property type="protein sequence ID" value="KRM34398.1"/>
    <property type="molecule type" value="Genomic_DNA"/>
</dbReference>
<dbReference type="PANTHER" id="PTHR31273:SF0">
    <property type="entry name" value="PHOSPHOKETOLASE-RELATED"/>
    <property type="match status" value="1"/>
</dbReference>
<organism evidence="7 8">
    <name type="scientific">Agrilactobacillus composti DSM 18527 = JCM 14202</name>
    <dbReference type="NCBI Taxonomy" id="1423734"/>
    <lineage>
        <taxon>Bacteria</taxon>
        <taxon>Bacillati</taxon>
        <taxon>Bacillota</taxon>
        <taxon>Bacilli</taxon>
        <taxon>Lactobacillales</taxon>
        <taxon>Lactobacillaceae</taxon>
        <taxon>Agrilactobacillus</taxon>
    </lineage>
</organism>
<dbReference type="STRING" id="1423734.FC83_GL002173"/>
<dbReference type="Pfam" id="PF09364">
    <property type="entry name" value="XFP_N"/>
    <property type="match status" value="1"/>
</dbReference>
<sequence length="748" mass="82615">MITFMSEYNNKTYFKAMQHFTSAANYLTVAMMYLKDNPLLQRPLAASDIKAAVSGHFGTVPAQNLIFTQVNRLIQKYHQQTLVLQGPGHGGAALLANAYLNNDLVKIDPKLDQSPAGLRRLCQRFAAPFGFASHPGPAIPGAIHPGGELGYVLVHGFGAVLGHKKLLTVCIVGDGEAETGPLQASWQLNHNLTQKDGKVLPVVTINGLTMENTSRLAQMTDSELTAYFQSLDYEPIIVTSSVADVALQKQLAHAFDQAMAYFDVDKWPVILLKTPKGLTGPASTVGTVASHQLPVAPSDVHGLNKWLTSYHPHKLFNDQGQPQGIADLLPEDNFHVTDNDYTNRKGLALKTRDALKQTALAITTPGASQASNTEVLNTYFSKLSQQNPKPDQLRLFSPDEINSNGFENSAHVMGNILSEHMDEGLLEGFLMTGGSGAFISYEGFLPIASSMIAQHLKWLTQAQRYAWHKDINALNLIGTSTVWEQDKNGYTHQNPDLLNSLAAKNPELVRLYLPVDVNTTLTTMDLMVRLHQKVNYLITPKRPTPQWFDLTSSQTLLTRGLSVVDWASDATDSPDLVLAASGSEPFEEVLAASQILREAMPNITIRVVLVVDLLRLQHPRLNPRGITDTLFDSLFPKDSPFIYNFHGYPLTLGGLLAHRHHYPEFVNGYREVGSVTTPFDLRVQNGIDRFNVAKEALLCLADKGHGNPALFNQMDQMLQKHHQQIVHQGVDLPEITNWQFKPLQSAKK</sequence>
<keyword evidence="4" id="KW-0456">Lyase</keyword>
<keyword evidence="3" id="KW-0786">Thiamine pyrophosphate</keyword>
<evidence type="ECO:0000259" key="6">
    <source>
        <dbReference type="Pfam" id="PF09364"/>
    </source>
</evidence>
<dbReference type="InterPro" id="IPR018969">
    <property type="entry name" value="Xul5P/Fru6P_PKetolase_C"/>
</dbReference>
<dbReference type="Gene3D" id="3.40.50.920">
    <property type="match status" value="1"/>
</dbReference>
<dbReference type="GO" id="GO:0005975">
    <property type="term" value="P:carbohydrate metabolic process"/>
    <property type="evidence" value="ECO:0007669"/>
    <property type="project" value="InterPro"/>
</dbReference>
<dbReference type="InterPro" id="IPR005593">
    <property type="entry name" value="Xul5P/Fru6P_PKetolase"/>
</dbReference>
<dbReference type="PATRIC" id="fig|1423734.3.peg.2194"/>
<name>A0A0R1XWB1_9LACO</name>
<comment type="caution">
    <text evidence="7">The sequence shown here is derived from an EMBL/GenBank/DDBJ whole genome shotgun (WGS) entry which is preliminary data.</text>
</comment>
<keyword evidence="8" id="KW-1185">Reference proteome</keyword>
<dbReference type="eggNOG" id="COG3957">
    <property type="taxonomic scope" value="Bacteria"/>
</dbReference>
<dbReference type="SUPFAM" id="SSF52518">
    <property type="entry name" value="Thiamin diphosphate-binding fold (THDP-binding)"/>
    <property type="match status" value="2"/>
</dbReference>
<dbReference type="AlphaFoldDB" id="A0A0R1XWB1"/>
<evidence type="ECO:0000256" key="4">
    <source>
        <dbReference type="ARBA" id="ARBA00023239"/>
    </source>
</evidence>
<reference evidence="7 8" key="1">
    <citation type="journal article" date="2015" name="Genome Announc.">
        <title>Expanding the biotechnology potential of lactobacilli through comparative genomics of 213 strains and associated genera.</title>
        <authorList>
            <person name="Sun Z."/>
            <person name="Harris H.M."/>
            <person name="McCann A."/>
            <person name="Guo C."/>
            <person name="Argimon S."/>
            <person name="Zhang W."/>
            <person name="Yang X."/>
            <person name="Jeffery I.B."/>
            <person name="Cooney J.C."/>
            <person name="Kagawa T.F."/>
            <person name="Liu W."/>
            <person name="Song Y."/>
            <person name="Salvetti E."/>
            <person name="Wrobel A."/>
            <person name="Rasinkangas P."/>
            <person name="Parkhill J."/>
            <person name="Rea M.C."/>
            <person name="O'Sullivan O."/>
            <person name="Ritari J."/>
            <person name="Douillard F.P."/>
            <person name="Paul Ross R."/>
            <person name="Yang R."/>
            <person name="Briner A.E."/>
            <person name="Felis G.E."/>
            <person name="de Vos W.M."/>
            <person name="Barrangou R."/>
            <person name="Klaenhammer T.R."/>
            <person name="Caufield P.W."/>
            <person name="Cui Y."/>
            <person name="Zhang H."/>
            <person name="O'Toole P.W."/>
        </authorList>
    </citation>
    <scope>NUCLEOTIDE SEQUENCE [LARGE SCALE GENOMIC DNA]</scope>
    <source>
        <strain evidence="7 8">DSM 18527</strain>
    </source>
</reference>
<dbReference type="SUPFAM" id="SSF52922">
    <property type="entry name" value="TK C-terminal domain-like"/>
    <property type="match status" value="1"/>
</dbReference>
<evidence type="ECO:0000256" key="2">
    <source>
        <dbReference type="ARBA" id="ARBA00005623"/>
    </source>
</evidence>
<evidence type="ECO:0000313" key="8">
    <source>
        <dbReference type="Proteomes" id="UP000051236"/>
    </source>
</evidence>
<dbReference type="PANTHER" id="PTHR31273">
    <property type="entry name" value="PHOSPHOKETOLASE-RELATED"/>
    <property type="match status" value="1"/>
</dbReference>
<dbReference type="InterPro" id="IPR009014">
    <property type="entry name" value="Transketo_C/PFOR_II"/>
</dbReference>
<dbReference type="GO" id="GO:0016832">
    <property type="term" value="F:aldehyde-lyase activity"/>
    <property type="evidence" value="ECO:0007669"/>
    <property type="project" value="InterPro"/>
</dbReference>
<evidence type="ECO:0000313" key="7">
    <source>
        <dbReference type="EMBL" id="KRM34398.1"/>
    </source>
</evidence>